<keyword evidence="2" id="KW-0812">Transmembrane</keyword>
<feature type="region of interest" description="Disordered" evidence="1">
    <location>
        <begin position="55"/>
        <end position="76"/>
    </location>
</feature>
<dbReference type="OrthoDB" id="448280at2759"/>
<reference evidence="3 4" key="1">
    <citation type="journal article" date="2018" name="New Phytol.">
        <title>Phylogenomics of Endogonaceae and evolution of mycorrhizas within Mucoromycota.</title>
        <authorList>
            <person name="Chang Y."/>
            <person name="Desiro A."/>
            <person name="Na H."/>
            <person name="Sandor L."/>
            <person name="Lipzen A."/>
            <person name="Clum A."/>
            <person name="Barry K."/>
            <person name="Grigoriev I.V."/>
            <person name="Martin F.M."/>
            <person name="Stajich J.E."/>
            <person name="Smith M.E."/>
            <person name="Bonito G."/>
            <person name="Spatafora J.W."/>
        </authorList>
    </citation>
    <scope>NUCLEOTIDE SEQUENCE [LARGE SCALE GENOMIC DNA]</scope>
    <source>
        <strain evidence="3 4">GMNB39</strain>
    </source>
</reference>
<dbReference type="AlphaFoldDB" id="A0A433D7C3"/>
<sequence>MAVIGTLCACKHFSTDVILATGFIHILPAAMTSLTLPCLSSARARDYTIYQRHTGARPFPQPKRSHKHEKHHHDYDHDHPDEAVLTYVTINDNNTYTSITPLLTASSAARGEWGIMPRTWQQILPCRISICSIRIRLMIIIRTTIAIIASIHMADIGIVFLENEHKMSYILEVGVAAHSVIIDIVLGVKICIYI</sequence>
<evidence type="ECO:0000256" key="1">
    <source>
        <dbReference type="SAM" id="MobiDB-lite"/>
    </source>
</evidence>
<comment type="caution">
    <text evidence="3">The sequence shown here is derived from an EMBL/GenBank/DDBJ whole genome shotgun (WGS) entry which is preliminary data.</text>
</comment>
<feature type="transmembrane region" description="Helical" evidence="2">
    <location>
        <begin position="167"/>
        <end position="192"/>
    </location>
</feature>
<keyword evidence="2" id="KW-0472">Membrane</keyword>
<evidence type="ECO:0000313" key="3">
    <source>
        <dbReference type="EMBL" id="RUP46735.1"/>
    </source>
</evidence>
<keyword evidence="4" id="KW-1185">Reference proteome</keyword>
<dbReference type="EMBL" id="RBNI01005407">
    <property type="protein sequence ID" value="RUP46735.1"/>
    <property type="molecule type" value="Genomic_DNA"/>
</dbReference>
<organism evidence="3 4">
    <name type="scientific">Jimgerdemannia flammicorona</name>
    <dbReference type="NCBI Taxonomy" id="994334"/>
    <lineage>
        <taxon>Eukaryota</taxon>
        <taxon>Fungi</taxon>
        <taxon>Fungi incertae sedis</taxon>
        <taxon>Mucoromycota</taxon>
        <taxon>Mucoromycotina</taxon>
        <taxon>Endogonomycetes</taxon>
        <taxon>Endogonales</taxon>
        <taxon>Endogonaceae</taxon>
        <taxon>Jimgerdemannia</taxon>
    </lineage>
</organism>
<name>A0A433D7C3_9FUNG</name>
<keyword evidence="2" id="KW-1133">Transmembrane helix</keyword>
<accession>A0A433D7C3</accession>
<protein>
    <submittedName>
        <fullName evidence="3">Uncharacterized protein</fullName>
    </submittedName>
</protein>
<gene>
    <name evidence="3" type="ORF">BC936DRAFT_146581</name>
</gene>
<evidence type="ECO:0000256" key="2">
    <source>
        <dbReference type="SAM" id="Phobius"/>
    </source>
</evidence>
<feature type="transmembrane region" description="Helical" evidence="2">
    <location>
        <begin position="137"/>
        <end position="161"/>
    </location>
</feature>
<evidence type="ECO:0000313" key="4">
    <source>
        <dbReference type="Proteomes" id="UP000268093"/>
    </source>
</evidence>
<dbReference type="Proteomes" id="UP000268093">
    <property type="component" value="Unassembled WGS sequence"/>
</dbReference>
<proteinExistence type="predicted"/>